<proteinExistence type="predicted"/>
<dbReference type="Proteomes" id="UP001525961">
    <property type="component" value="Unassembled WGS sequence"/>
</dbReference>
<dbReference type="EMBL" id="JAMXFA010000064">
    <property type="protein sequence ID" value="MCT7981390.1"/>
    <property type="molecule type" value="Genomic_DNA"/>
</dbReference>
<keyword evidence="1" id="KW-0175">Coiled coil</keyword>
<evidence type="ECO:0000256" key="1">
    <source>
        <dbReference type="SAM" id="Coils"/>
    </source>
</evidence>
<evidence type="ECO:0000313" key="2">
    <source>
        <dbReference type="EMBL" id="MCT7981390.1"/>
    </source>
</evidence>
<evidence type="ECO:0000313" key="3">
    <source>
        <dbReference type="Proteomes" id="UP001525961"/>
    </source>
</evidence>
<gene>
    <name evidence="2" type="ORF">NG792_27075</name>
</gene>
<dbReference type="RefSeq" id="WP_261237581.1">
    <property type="nucleotide sequence ID" value="NZ_JAMXFA010000064.1"/>
</dbReference>
<reference evidence="2 3" key="1">
    <citation type="journal article" date="2022" name="Front. Microbiol.">
        <title>High genomic differentiation and limited gene flow indicate recent cryptic speciation within the genus Laspinema (cyanobacteria).</title>
        <authorList>
            <person name="Stanojkovic A."/>
            <person name="Skoupy S."/>
            <person name="Skaloud P."/>
            <person name="Dvorak P."/>
        </authorList>
    </citation>
    <scope>NUCLEOTIDE SEQUENCE [LARGE SCALE GENOMIC DNA]</scope>
    <source>
        <strain evidence="2 3">D3b</strain>
    </source>
</reference>
<comment type="caution">
    <text evidence="2">The sequence shown here is derived from an EMBL/GenBank/DDBJ whole genome shotgun (WGS) entry which is preliminary data.</text>
</comment>
<name>A0ABT2NI40_9CYAN</name>
<sequence length="94" mass="10983">MTRKPISLRMDPQEWQSFVALCQDEGTTATEQISIFIRQCLAMGLPLCDEDLDIRESNRLNHRINELEEKIGLALAELRLRLTELEEENERLQN</sequence>
<protein>
    <submittedName>
        <fullName evidence="2">Uncharacterized protein</fullName>
    </submittedName>
</protein>
<organism evidence="2 3">
    <name type="scientific">Laspinema olomoucense D3b</name>
    <dbReference type="NCBI Taxonomy" id="2953688"/>
    <lineage>
        <taxon>Bacteria</taxon>
        <taxon>Bacillati</taxon>
        <taxon>Cyanobacteriota</taxon>
        <taxon>Cyanophyceae</taxon>
        <taxon>Oscillatoriophycideae</taxon>
        <taxon>Oscillatoriales</taxon>
        <taxon>Laspinemataceae</taxon>
        <taxon>Laspinema</taxon>
        <taxon>Laspinema olomoucense</taxon>
    </lineage>
</organism>
<keyword evidence="3" id="KW-1185">Reference proteome</keyword>
<feature type="coiled-coil region" evidence="1">
    <location>
        <begin position="57"/>
        <end position="88"/>
    </location>
</feature>
<accession>A0ABT2NI40</accession>